<feature type="region of interest" description="Disordered" evidence="1">
    <location>
        <begin position="1"/>
        <end position="71"/>
    </location>
</feature>
<proteinExistence type="predicted"/>
<dbReference type="WBParaSite" id="ACRNAN_scaffold21.g28842.t2">
    <property type="protein sequence ID" value="ACRNAN_scaffold21.g28842.t2"/>
    <property type="gene ID" value="ACRNAN_scaffold21.g28842"/>
</dbReference>
<feature type="compositionally biased region" description="Pro residues" evidence="1">
    <location>
        <begin position="60"/>
        <end position="71"/>
    </location>
</feature>
<evidence type="ECO:0000256" key="1">
    <source>
        <dbReference type="SAM" id="MobiDB-lite"/>
    </source>
</evidence>
<accession>A0A914DB06</accession>
<organism evidence="2 4">
    <name type="scientific">Acrobeloides nanus</name>
    <dbReference type="NCBI Taxonomy" id="290746"/>
    <lineage>
        <taxon>Eukaryota</taxon>
        <taxon>Metazoa</taxon>
        <taxon>Ecdysozoa</taxon>
        <taxon>Nematoda</taxon>
        <taxon>Chromadorea</taxon>
        <taxon>Rhabditida</taxon>
        <taxon>Tylenchina</taxon>
        <taxon>Cephalobomorpha</taxon>
        <taxon>Cephaloboidea</taxon>
        <taxon>Cephalobidae</taxon>
        <taxon>Acrobeloides</taxon>
    </lineage>
</organism>
<feature type="compositionally biased region" description="Basic and acidic residues" evidence="1">
    <location>
        <begin position="1"/>
        <end position="10"/>
    </location>
</feature>
<dbReference type="Proteomes" id="UP000887540">
    <property type="component" value="Unplaced"/>
</dbReference>
<evidence type="ECO:0000313" key="2">
    <source>
        <dbReference type="Proteomes" id="UP000887540"/>
    </source>
</evidence>
<sequence length="71" mass="8021">MGNQTSEEHLVTNVKPSQRETLGRPPRPPPPHVRRTSKKEDPTHIPWIPPALPPFDLLGPIPPFRPIPPQE</sequence>
<reference evidence="3 4" key="1">
    <citation type="submission" date="2022-11" db="UniProtKB">
        <authorList>
            <consortium name="WormBaseParasite"/>
        </authorList>
    </citation>
    <scope>IDENTIFICATION</scope>
</reference>
<protein>
    <submittedName>
        <fullName evidence="3 4">Uncharacterized protein</fullName>
    </submittedName>
</protein>
<evidence type="ECO:0000313" key="4">
    <source>
        <dbReference type="WBParaSite" id="ACRNAN_scaffold21.g28842.t2"/>
    </source>
</evidence>
<dbReference type="AlphaFoldDB" id="A0A914DB06"/>
<keyword evidence="2" id="KW-1185">Reference proteome</keyword>
<evidence type="ECO:0000313" key="3">
    <source>
        <dbReference type="WBParaSite" id="ACRNAN_scaffold21.g28842.t1"/>
    </source>
</evidence>
<dbReference type="WBParaSite" id="ACRNAN_scaffold21.g28842.t1">
    <property type="protein sequence ID" value="ACRNAN_scaffold21.g28842.t1"/>
    <property type="gene ID" value="ACRNAN_scaffold21.g28842"/>
</dbReference>
<name>A0A914DB06_9BILA</name>